<keyword evidence="3" id="KW-1185">Reference proteome</keyword>
<dbReference type="PANTHER" id="PTHR31303">
    <property type="entry name" value="CTP-DEPENDENT DIACYLGLYCEROL KINASE 1"/>
    <property type="match status" value="1"/>
</dbReference>
<feature type="transmembrane region" description="Helical" evidence="1">
    <location>
        <begin position="185"/>
        <end position="203"/>
    </location>
</feature>
<organism evidence="2 3">
    <name type="scientific">Discostella pseudostelligera</name>
    <dbReference type="NCBI Taxonomy" id="259834"/>
    <lineage>
        <taxon>Eukaryota</taxon>
        <taxon>Sar</taxon>
        <taxon>Stramenopiles</taxon>
        <taxon>Ochrophyta</taxon>
        <taxon>Bacillariophyta</taxon>
        <taxon>Coscinodiscophyceae</taxon>
        <taxon>Thalassiosirophycidae</taxon>
        <taxon>Stephanodiscales</taxon>
        <taxon>Stephanodiscaceae</taxon>
        <taxon>Discostella</taxon>
    </lineage>
</organism>
<accession>A0ABD3N1Q5</accession>
<evidence type="ECO:0000256" key="1">
    <source>
        <dbReference type="SAM" id="Phobius"/>
    </source>
</evidence>
<keyword evidence="1" id="KW-0812">Transmembrane</keyword>
<dbReference type="AlphaFoldDB" id="A0ABD3N1Q5"/>
<evidence type="ECO:0000313" key="2">
    <source>
        <dbReference type="EMBL" id="KAL3769637.1"/>
    </source>
</evidence>
<evidence type="ECO:0008006" key="4">
    <source>
        <dbReference type="Google" id="ProtNLM"/>
    </source>
</evidence>
<feature type="transmembrane region" description="Helical" evidence="1">
    <location>
        <begin position="16"/>
        <end position="44"/>
    </location>
</feature>
<evidence type="ECO:0000313" key="3">
    <source>
        <dbReference type="Proteomes" id="UP001530293"/>
    </source>
</evidence>
<sequence length="274" mass="30400">MLGLHLSRRIQHAATGFILLLISYIIPPYPIGFILLSIATAAFYHLHWKRVHDETWDRWYLDRFGRLLRDHERGEWDDAAATALKDVGTKPPPINHGRQRISAPALPGAFYFLLGTTLSTLLFPVVVAQTSLLILSIADPMAGIVGVWFSEYLNWNITWNQLLFERRQRRREGSKLRSIGDGPSVAGSVACAITSILCTYVYFSSIGNYSTTSDASRHSISLSFHSRICIGIMTAAAEAMSGRNNLPLVGTVLVDDNLTIPLVVGSLIHWLNGV</sequence>
<feature type="transmembrane region" description="Helical" evidence="1">
    <location>
        <begin position="141"/>
        <end position="164"/>
    </location>
</feature>
<protein>
    <recommendedName>
        <fullName evidence="4">Dolichol kinase</fullName>
    </recommendedName>
</protein>
<comment type="caution">
    <text evidence="2">The sequence shown here is derived from an EMBL/GenBank/DDBJ whole genome shotgun (WGS) entry which is preliminary data.</text>
</comment>
<dbReference type="InterPro" id="IPR037997">
    <property type="entry name" value="Dgk1-like"/>
</dbReference>
<dbReference type="EMBL" id="JALLBG020000053">
    <property type="protein sequence ID" value="KAL3769637.1"/>
    <property type="molecule type" value="Genomic_DNA"/>
</dbReference>
<feature type="transmembrane region" description="Helical" evidence="1">
    <location>
        <begin position="108"/>
        <end position="135"/>
    </location>
</feature>
<dbReference type="Proteomes" id="UP001530293">
    <property type="component" value="Unassembled WGS sequence"/>
</dbReference>
<name>A0ABD3N1Q5_9STRA</name>
<dbReference type="PANTHER" id="PTHR31303:SF1">
    <property type="entry name" value="CTP-DEPENDENT DIACYLGLYCEROL KINASE 1"/>
    <property type="match status" value="1"/>
</dbReference>
<reference evidence="2 3" key="1">
    <citation type="submission" date="2024-10" db="EMBL/GenBank/DDBJ databases">
        <title>Updated reference genomes for cyclostephanoid diatoms.</title>
        <authorList>
            <person name="Roberts W.R."/>
            <person name="Alverson A.J."/>
        </authorList>
    </citation>
    <scope>NUCLEOTIDE SEQUENCE [LARGE SCALE GENOMIC DNA]</scope>
    <source>
        <strain evidence="2 3">AJA232-27</strain>
    </source>
</reference>
<keyword evidence="1" id="KW-1133">Transmembrane helix</keyword>
<keyword evidence="1" id="KW-0472">Membrane</keyword>
<gene>
    <name evidence="2" type="ORF">ACHAWU_010241</name>
</gene>
<proteinExistence type="predicted"/>